<dbReference type="KEGG" id="camy:CSUIS_0439"/>
<evidence type="ECO:0000313" key="1">
    <source>
        <dbReference type="EMBL" id="ARR00278.1"/>
    </source>
</evidence>
<sequence length="189" mass="20918">MRKFCGVSHPLEGFFKGLGVVKGEGVATAKKASPFPLKILNFATRAKPSFATIFLISFFKGQGKLKFESQNSFPYPLRSQPLPSLAFLFYKIFAIKNSKEFLAKIWSVILDPHKVGNPIKIRGVSHPLKGFFKGLGVVKGEGVATAKKASPFPLKKKNLNFLKIFIINLECKKVGEGSFTFIFCSAVKR</sequence>
<proteinExistence type="predicted"/>
<protein>
    <submittedName>
        <fullName evidence="1">Uncharacterized protein</fullName>
    </submittedName>
</protein>
<dbReference type="AlphaFoldDB" id="A0A1X9SVG9"/>
<name>A0A1X9SVG9_9BACT</name>
<accession>A0A1X9SVG9</accession>
<organism evidence="1 2">
    <name type="scientific">Campylobacter porcelli</name>
    <dbReference type="NCBI Taxonomy" id="1660073"/>
    <lineage>
        <taxon>Bacteria</taxon>
        <taxon>Pseudomonadati</taxon>
        <taxon>Campylobacterota</taxon>
        <taxon>Epsilonproteobacteria</taxon>
        <taxon>Campylobacterales</taxon>
        <taxon>Campylobacteraceae</taxon>
        <taxon>Campylobacter</taxon>
    </lineage>
</organism>
<dbReference type="Proteomes" id="UP000194260">
    <property type="component" value="Chromosome"/>
</dbReference>
<gene>
    <name evidence="1" type="ORF">CSUIS_0439</name>
</gene>
<evidence type="ECO:0000313" key="2">
    <source>
        <dbReference type="Proteomes" id="UP000194260"/>
    </source>
</evidence>
<dbReference type="RefSeq" id="WP_086296927.1">
    <property type="nucleotide sequence ID" value="NZ_CP018789.1"/>
</dbReference>
<dbReference type="EMBL" id="CP018789">
    <property type="protein sequence ID" value="ARR00278.1"/>
    <property type="molecule type" value="Genomic_DNA"/>
</dbReference>
<reference evidence="2" key="1">
    <citation type="journal article" date="2017" name="Genome Biol. Evol.">
        <title>Comparative Genomic Analysis Identifies a Campylobacter Clade Deficient in Selenium Metabolism.</title>
        <authorList>
            <person name="Miller W.G."/>
            <person name="Yee E."/>
            <person name="Lopes B.S."/>
            <person name="Chapman M.H."/>
            <person name="Huynh S."/>
            <person name="Bono J.L."/>
            <person name="Parker C.T."/>
            <person name="Strachan N.J.C."/>
            <person name="Forbes K.J."/>
        </authorList>
    </citation>
    <scope>NUCLEOTIDE SEQUENCE [LARGE SCALE GENOMIC DNA]</scope>
    <source>
        <strain evidence="2">RM6137</strain>
    </source>
</reference>